<proteinExistence type="predicted"/>
<evidence type="ECO:0000313" key="2">
    <source>
        <dbReference type="EMBL" id="CAK0758021.1"/>
    </source>
</evidence>
<evidence type="ECO:0000256" key="1">
    <source>
        <dbReference type="SAM" id="MobiDB-lite"/>
    </source>
</evidence>
<protein>
    <submittedName>
        <fullName evidence="2">Uncharacterized protein</fullName>
    </submittedName>
</protein>
<dbReference type="EMBL" id="CAUYUE010000003">
    <property type="protein sequence ID" value="CAK0758021.1"/>
    <property type="molecule type" value="Genomic_DNA"/>
</dbReference>
<comment type="caution">
    <text evidence="2">The sequence shown here is derived from an EMBL/GenBank/DDBJ whole genome shotgun (WGS) entry which is preliminary data.</text>
</comment>
<sequence length="270" mass="27709">MAVGYEAEMLMEAAERQILQIQYARSLQEPPWDGYCGLVQTCDEECLASGVSRWTSGSGNAAYSSASRRSAANSPASVAGNSTRSWNSEARLGRAEGGAGSLQPRALHSPKLPGSLSGPASACSHMSMRPPPAPSRPHAGSTAKSMHAPTGAPGLLDASSAGAPAASVSEGNVTLLLHKLRGRLAHLNAEGARLERQPSEERAKAHAAATAAVTEEAFRAGVTCLGSGLTQGAEALLSVALSACPPGRPKAREKISRLLAQARSGASHTQ</sequence>
<reference evidence="2 3" key="1">
    <citation type="submission" date="2023-10" db="EMBL/GenBank/DDBJ databases">
        <authorList>
            <person name="Maclean D."/>
            <person name="Macfadyen A."/>
        </authorList>
    </citation>
    <scope>NUCLEOTIDE SEQUENCE [LARGE SCALE GENOMIC DNA]</scope>
</reference>
<feature type="compositionally biased region" description="Low complexity" evidence="1">
    <location>
        <begin position="56"/>
        <end position="79"/>
    </location>
</feature>
<gene>
    <name evidence="2" type="ORF">CVIRNUC_002588</name>
</gene>
<accession>A0AAV1HWA0</accession>
<dbReference type="Proteomes" id="UP001314263">
    <property type="component" value="Unassembled WGS sequence"/>
</dbReference>
<organism evidence="2 3">
    <name type="scientific">Coccomyxa viridis</name>
    <dbReference type="NCBI Taxonomy" id="1274662"/>
    <lineage>
        <taxon>Eukaryota</taxon>
        <taxon>Viridiplantae</taxon>
        <taxon>Chlorophyta</taxon>
        <taxon>core chlorophytes</taxon>
        <taxon>Trebouxiophyceae</taxon>
        <taxon>Trebouxiophyceae incertae sedis</taxon>
        <taxon>Coccomyxaceae</taxon>
        <taxon>Coccomyxa</taxon>
    </lineage>
</organism>
<name>A0AAV1HWA0_9CHLO</name>
<keyword evidence="3" id="KW-1185">Reference proteome</keyword>
<evidence type="ECO:0000313" key="3">
    <source>
        <dbReference type="Proteomes" id="UP001314263"/>
    </source>
</evidence>
<feature type="region of interest" description="Disordered" evidence="1">
    <location>
        <begin position="55"/>
        <end position="162"/>
    </location>
</feature>
<dbReference type="AlphaFoldDB" id="A0AAV1HWA0"/>